<accession>E4WTK9</accession>
<dbReference type="Pfam" id="PF12796">
    <property type="entry name" value="Ank_2"/>
    <property type="match status" value="1"/>
</dbReference>
<gene>
    <name evidence="4" type="ORF">GSOID_T00006095001</name>
</gene>
<reference evidence="4" key="1">
    <citation type="journal article" date="2010" name="Science">
        <title>Plasticity of animal genome architecture unmasked by rapid evolution of a pelagic tunicate.</title>
        <authorList>
            <person name="Denoeud F."/>
            <person name="Henriet S."/>
            <person name="Mungpakdee S."/>
            <person name="Aury J.M."/>
            <person name="Da Silva C."/>
            <person name="Brinkmann H."/>
            <person name="Mikhaleva J."/>
            <person name="Olsen L.C."/>
            <person name="Jubin C."/>
            <person name="Canestro C."/>
            <person name="Bouquet J.M."/>
            <person name="Danks G."/>
            <person name="Poulain J."/>
            <person name="Campsteijn C."/>
            <person name="Adamski M."/>
            <person name="Cross I."/>
            <person name="Yadetie F."/>
            <person name="Muffato M."/>
            <person name="Louis A."/>
            <person name="Butcher S."/>
            <person name="Tsagkogeorga G."/>
            <person name="Konrad A."/>
            <person name="Singh S."/>
            <person name="Jensen M.F."/>
            <person name="Cong E.H."/>
            <person name="Eikeseth-Otteraa H."/>
            <person name="Noel B."/>
            <person name="Anthouard V."/>
            <person name="Porcel B.M."/>
            <person name="Kachouri-Lafond R."/>
            <person name="Nishino A."/>
            <person name="Ugolini M."/>
            <person name="Chourrout P."/>
            <person name="Nishida H."/>
            <person name="Aasland R."/>
            <person name="Huzurbazar S."/>
            <person name="Westhof E."/>
            <person name="Delsuc F."/>
            <person name="Lehrach H."/>
            <person name="Reinhardt R."/>
            <person name="Weissenbach J."/>
            <person name="Roy S.W."/>
            <person name="Artiguenave F."/>
            <person name="Postlethwait J.H."/>
            <person name="Manak J.R."/>
            <person name="Thompson E.M."/>
            <person name="Jaillon O."/>
            <person name="Du Pasquier L."/>
            <person name="Boudinot P."/>
            <person name="Liberles D.A."/>
            <person name="Volff J.N."/>
            <person name="Philippe H."/>
            <person name="Lenhard B."/>
            <person name="Roest Crollius H."/>
            <person name="Wincker P."/>
            <person name="Chourrout D."/>
        </authorList>
    </citation>
    <scope>NUCLEOTIDE SEQUENCE [LARGE SCALE GENOMIC DNA]</scope>
</reference>
<dbReference type="InterPro" id="IPR002110">
    <property type="entry name" value="Ankyrin_rpt"/>
</dbReference>
<evidence type="ECO:0000256" key="1">
    <source>
        <dbReference type="ARBA" id="ARBA00022737"/>
    </source>
</evidence>
<dbReference type="SUPFAM" id="SSF48403">
    <property type="entry name" value="Ankyrin repeat"/>
    <property type="match status" value="1"/>
</dbReference>
<feature type="repeat" description="ANK" evidence="3">
    <location>
        <begin position="103"/>
        <end position="135"/>
    </location>
</feature>
<dbReference type="OrthoDB" id="1577640at2759"/>
<feature type="repeat" description="ANK" evidence="3">
    <location>
        <begin position="38"/>
        <end position="61"/>
    </location>
</feature>
<dbReference type="PRINTS" id="PR01415">
    <property type="entry name" value="ANKYRIN"/>
</dbReference>
<dbReference type="Proteomes" id="UP000001307">
    <property type="component" value="Unassembled WGS sequence"/>
</dbReference>
<name>E4WTK9_OIKDI</name>
<proteinExistence type="predicted"/>
<dbReference type="Pfam" id="PF00023">
    <property type="entry name" value="Ank"/>
    <property type="match status" value="1"/>
</dbReference>
<dbReference type="AlphaFoldDB" id="E4WTK9"/>
<evidence type="ECO:0000313" key="4">
    <source>
        <dbReference type="EMBL" id="CBY07015.1"/>
    </source>
</evidence>
<feature type="repeat" description="ANK" evidence="3">
    <location>
        <begin position="136"/>
        <end position="168"/>
    </location>
</feature>
<organism evidence="4">
    <name type="scientific">Oikopleura dioica</name>
    <name type="common">Tunicate</name>
    <dbReference type="NCBI Taxonomy" id="34765"/>
    <lineage>
        <taxon>Eukaryota</taxon>
        <taxon>Metazoa</taxon>
        <taxon>Chordata</taxon>
        <taxon>Tunicata</taxon>
        <taxon>Appendicularia</taxon>
        <taxon>Copelata</taxon>
        <taxon>Oikopleuridae</taxon>
        <taxon>Oikopleura</taxon>
    </lineage>
</organism>
<sequence>MSQVSDFELCNLAYGGHMPLINTRLEEEPNLIDRQDNGGRTALHWASCTNNVDIAKLLISKFNARVNIKDDLGLLKSATLVNPYEITEILLGAGSSVNAKTTNGQVPLHYVASKNHTHILPMLLARGAEPDAQDKYGHSPLHRAASKGYDKAIQMMIQYNPIVDVKDNLGNTPLHMACEEDRLSTAFYLLEIGADPQITNTDEKTPFQLCSDSLRAKLVKKKSRRSA</sequence>
<keyword evidence="5" id="KW-1185">Reference proteome</keyword>
<dbReference type="InParanoid" id="E4WTK9"/>
<keyword evidence="1" id="KW-0677">Repeat</keyword>
<dbReference type="PANTHER" id="PTHR24198:SF165">
    <property type="entry name" value="ANKYRIN REPEAT-CONTAINING PROTEIN-RELATED"/>
    <property type="match status" value="1"/>
</dbReference>
<evidence type="ECO:0000256" key="3">
    <source>
        <dbReference type="PROSITE-ProRule" id="PRU00023"/>
    </source>
</evidence>
<dbReference type="PANTHER" id="PTHR24198">
    <property type="entry name" value="ANKYRIN REPEAT AND PROTEIN KINASE DOMAIN-CONTAINING PROTEIN"/>
    <property type="match status" value="1"/>
</dbReference>
<keyword evidence="2 3" id="KW-0040">ANK repeat</keyword>
<dbReference type="PROSITE" id="PS50297">
    <property type="entry name" value="ANK_REP_REGION"/>
    <property type="match status" value="4"/>
</dbReference>
<dbReference type="Gene3D" id="1.25.40.20">
    <property type="entry name" value="Ankyrin repeat-containing domain"/>
    <property type="match status" value="1"/>
</dbReference>
<protein>
    <submittedName>
        <fullName evidence="4">Uncharacterized protein</fullName>
    </submittedName>
</protein>
<evidence type="ECO:0000313" key="5">
    <source>
        <dbReference type="Proteomes" id="UP000001307"/>
    </source>
</evidence>
<dbReference type="SMART" id="SM00248">
    <property type="entry name" value="ANK"/>
    <property type="match status" value="5"/>
</dbReference>
<dbReference type="EMBL" id="FN653016">
    <property type="protein sequence ID" value="CBY07015.1"/>
    <property type="molecule type" value="Genomic_DNA"/>
</dbReference>
<dbReference type="InterPro" id="IPR036770">
    <property type="entry name" value="Ankyrin_rpt-contain_sf"/>
</dbReference>
<dbReference type="PROSITE" id="PS50088">
    <property type="entry name" value="ANK_REPEAT"/>
    <property type="match status" value="4"/>
</dbReference>
<evidence type="ECO:0000256" key="2">
    <source>
        <dbReference type="ARBA" id="ARBA00023043"/>
    </source>
</evidence>
<feature type="repeat" description="ANK" evidence="3">
    <location>
        <begin position="169"/>
        <end position="201"/>
    </location>
</feature>